<keyword evidence="3" id="KW-1185">Reference proteome</keyword>
<sequence>MGTKYTRDLFLKEVEVDKYEGKAIRAMEEYSKLKIDFDLQKEELKKLEASVKHMELCKTPAEWSLLEDEKRKGKEIIKQYQHDLEAEKDNTAAWKRKSHDSKIRLTESHDAYSALEIQLNQSRAQYVQLETRVREQEAMIHEYQTQDEYIELQASQNRIETLEKEVKDLWAMVQACQISIRVLEDIKGGGNDYWFTRLRDAAHRFQEQDKINEKIMNLAQDVAQHVTTLAREAKILRPHVVSNEMKSSLDFLFDQIEELGVRVRPYLPKD</sequence>
<name>A0ABR2NH69_9ROSI</name>
<dbReference type="EMBL" id="JBBPBN010000145">
    <property type="protein sequence ID" value="KAK8975479.1"/>
    <property type="molecule type" value="Genomic_DNA"/>
</dbReference>
<reference evidence="2 3" key="1">
    <citation type="journal article" date="2024" name="G3 (Bethesda)">
        <title>Genome assembly of Hibiscus sabdariffa L. provides insights into metabolisms of medicinal natural products.</title>
        <authorList>
            <person name="Kim T."/>
        </authorList>
    </citation>
    <scope>NUCLEOTIDE SEQUENCE [LARGE SCALE GENOMIC DNA]</scope>
    <source>
        <strain evidence="2">TK-2024</strain>
        <tissue evidence="2">Old leaves</tissue>
    </source>
</reference>
<evidence type="ECO:0000313" key="2">
    <source>
        <dbReference type="EMBL" id="KAK8975479.1"/>
    </source>
</evidence>
<accession>A0ABR2NH69</accession>
<feature type="coiled-coil region" evidence="1">
    <location>
        <begin position="77"/>
        <end position="165"/>
    </location>
</feature>
<protein>
    <submittedName>
        <fullName evidence="2">Uncharacterized protein</fullName>
    </submittedName>
</protein>
<evidence type="ECO:0000256" key="1">
    <source>
        <dbReference type="SAM" id="Coils"/>
    </source>
</evidence>
<gene>
    <name evidence="2" type="ORF">V6N11_069909</name>
</gene>
<keyword evidence="1" id="KW-0175">Coiled coil</keyword>
<organism evidence="2 3">
    <name type="scientific">Hibiscus sabdariffa</name>
    <name type="common">roselle</name>
    <dbReference type="NCBI Taxonomy" id="183260"/>
    <lineage>
        <taxon>Eukaryota</taxon>
        <taxon>Viridiplantae</taxon>
        <taxon>Streptophyta</taxon>
        <taxon>Embryophyta</taxon>
        <taxon>Tracheophyta</taxon>
        <taxon>Spermatophyta</taxon>
        <taxon>Magnoliopsida</taxon>
        <taxon>eudicotyledons</taxon>
        <taxon>Gunneridae</taxon>
        <taxon>Pentapetalae</taxon>
        <taxon>rosids</taxon>
        <taxon>malvids</taxon>
        <taxon>Malvales</taxon>
        <taxon>Malvaceae</taxon>
        <taxon>Malvoideae</taxon>
        <taxon>Hibiscus</taxon>
    </lineage>
</organism>
<dbReference type="Proteomes" id="UP001396334">
    <property type="component" value="Unassembled WGS sequence"/>
</dbReference>
<comment type="caution">
    <text evidence="2">The sequence shown here is derived from an EMBL/GenBank/DDBJ whole genome shotgun (WGS) entry which is preliminary data.</text>
</comment>
<evidence type="ECO:0000313" key="3">
    <source>
        <dbReference type="Proteomes" id="UP001396334"/>
    </source>
</evidence>
<proteinExistence type="predicted"/>